<feature type="chain" id="PRO_5045430261" description="Parvulin-like PPIase" evidence="10">
    <location>
        <begin position="19"/>
        <end position="326"/>
    </location>
</feature>
<evidence type="ECO:0000313" key="13">
    <source>
        <dbReference type="Proteomes" id="UP001501588"/>
    </source>
</evidence>
<gene>
    <name evidence="12" type="ORF">GCM10009416_42580</name>
</gene>
<evidence type="ECO:0000256" key="5">
    <source>
        <dbReference type="ARBA" id="ARBA00023110"/>
    </source>
</evidence>
<dbReference type="EC" id="5.2.1.8" evidence="3"/>
<feature type="region of interest" description="Disordered" evidence="9">
    <location>
        <begin position="290"/>
        <end position="326"/>
    </location>
</feature>
<keyword evidence="10" id="KW-0732">Signal</keyword>
<dbReference type="InterPro" id="IPR000297">
    <property type="entry name" value="PPIase_PpiC"/>
</dbReference>
<keyword evidence="8 12" id="KW-0413">Isomerase</keyword>
<comment type="caution">
    <text evidence="12">The sequence shown here is derived from an EMBL/GenBank/DDBJ whole genome shotgun (WGS) entry which is preliminary data.</text>
</comment>
<feature type="domain" description="PpiC" evidence="11">
    <location>
        <begin position="157"/>
        <end position="247"/>
    </location>
</feature>
<dbReference type="Gene3D" id="3.10.50.40">
    <property type="match status" value="1"/>
</dbReference>
<reference evidence="12 13" key="1">
    <citation type="journal article" date="2019" name="Int. J. Syst. Evol. Microbiol.">
        <title>The Global Catalogue of Microorganisms (GCM) 10K type strain sequencing project: providing services to taxonomists for standard genome sequencing and annotation.</title>
        <authorList>
            <consortium name="The Broad Institute Genomics Platform"/>
            <consortium name="The Broad Institute Genome Sequencing Center for Infectious Disease"/>
            <person name="Wu L."/>
            <person name="Ma J."/>
        </authorList>
    </citation>
    <scope>NUCLEOTIDE SEQUENCE [LARGE SCALE GENOMIC DNA]</scope>
    <source>
        <strain evidence="12 13">JCM 9933</strain>
    </source>
</reference>
<feature type="compositionally biased region" description="Low complexity" evidence="9">
    <location>
        <begin position="311"/>
        <end position="326"/>
    </location>
</feature>
<dbReference type="InterPro" id="IPR027304">
    <property type="entry name" value="Trigger_fact/SurA_dom_sf"/>
</dbReference>
<evidence type="ECO:0000256" key="10">
    <source>
        <dbReference type="SAM" id="SignalP"/>
    </source>
</evidence>
<dbReference type="Gene3D" id="1.10.8.1040">
    <property type="match status" value="1"/>
</dbReference>
<evidence type="ECO:0000256" key="3">
    <source>
        <dbReference type="ARBA" id="ARBA00013194"/>
    </source>
</evidence>
<dbReference type="PANTHER" id="PTHR47245:SF2">
    <property type="entry name" value="PEPTIDYL-PROLYL CIS-TRANS ISOMERASE HP_0175-RELATED"/>
    <property type="match status" value="1"/>
</dbReference>
<dbReference type="EMBL" id="BAAAFZ010000072">
    <property type="protein sequence ID" value="GAA0600050.1"/>
    <property type="molecule type" value="Genomic_DNA"/>
</dbReference>
<protein>
    <recommendedName>
        <fullName evidence="4">Parvulin-like PPIase</fullName>
        <ecNumber evidence="3">5.2.1.8</ecNumber>
    </recommendedName>
    <alternativeName>
        <fullName evidence="6">Peptidyl-prolyl cis-trans isomerase plp</fullName>
    </alternativeName>
    <alternativeName>
        <fullName evidence="7">Rotamase plp</fullName>
    </alternativeName>
</protein>
<name>A0ABN1FXT5_9PROT</name>
<evidence type="ECO:0000259" key="11">
    <source>
        <dbReference type="PROSITE" id="PS50198"/>
    </source>
</evidence>
<evidence type="ECO:0000256" key="4">
    <source>
        <dbReference type="ARBA" id="ARBA00018370"/>
    </source>
</evidence>
<keyword evidence="5 8" id="KW-0697">Rotamase</keyword>
<dbReference type="InterPro" id="IPR050245">
    <property type="entry name" value="PrsA_foldase"/>
</dbReference>
<keyword evidence="13" id="KW-1185">Reference proteome</keyword>
<dbReference type="Proteomes" id="UP001501588">
    <property type="component" value="Unassembled WGS sequence"/>
</dbReference>
<sequence length="326" mass="34801">MRFRPAILAACLVPPVVAARPAPAQTPAAPAPAAAAAAQDPLLARVDGQEVRMSDVVAVAAEVLPPELRGMPPAALLQMLPPEVSRQLVDRAITERALIQAARAAGLDKDEEVRRRIRRAEEQELQQALLTREVAGKVTDDAIRARYEQETAKRQGEPEVHARHILVPTEQAAREAMAEVAKGADFAEVAKRRSTGPGAQQGGDLGFFKKGDMVPEFAEAAFALQPGQVSDAPVRSPFGWHVIKVEERRAAAPPPFEDAKPQIQRQMLEEGVEAMVQRVRSAAKIERLDSAAAPAPAGSLLDNAAPPPANAPGGSRAAPPAQQQRR</sequence>
<dbReference type="RefSeq" id="WP_343897432.1">
    <property type="nucleotide sequence ID" value="NZ_BAAAFZ010000072.1"/>
</dbReference>
<evidence type="ECO:0000256" key="6">
    <source>
        <dbReference type="ARBA" id="ARBA00030642"/>
    </source>
</evidence>
<organism evidence="12 13">
    <name type="scientific">Craurococcus roseus</name>
    <dbReference type="NCBI Taxonomy" id="77585"/>
    <lineage>
        <taxon>Bacteria</taxon>
        <taxon>Pseudomonadati</taxon>
        <taxon>Pseudomonadota</taxon>
        <taxon>Alphaproteobacteria</taxon>
        <taxon>Acetobacterales</taxon>
        <taxon>Acetobacteraceae</taxon>
        <taxon>Craurococcus</taxon>
    </lineage>
</organism>
<dbReference type="GO" id="GO:0016853">
    <property type="term" value="F:isomerase activity"/>
    <property type="evidence" value="ECO:0007669"/>
    <property type="project" value="UniProtKB-KW"/>
</dbReference>
<proteinExistence type="inferred from homology"/>
<evidence type="ECO:0000313" key="12">
    <source>
        <dbReference type="EMBL" id="GAA0600050.1"/>
    </source>
</evidence>
<evidence type="ECO:0000256" key="8">
    <source>
        <dbReference type="PROSITE-ProRule" id="PRU00278"/>
    </source>
</evidence>
<evidence type="ECO:0000256" key="1">
    <source>
        <dbReference type="ARBA" id="ARBA00000971"/>
    </source>
</evidence>
<dbReference type="PANTHER" id="PTHR47245">
    <property type="entry name" value="PEPTIDYLPROLYL ISOMERASE"/>
    <property type="match status" value="1"/>
</dbReference>
<dbReference type="PROSITE" id="PS50198">
    <property type="entry name" value="PPIC_PPIASE_2"/>
    <property type="match status" value="1"/>
</dbReference>
<evidence type="ECO:0000256" key="9">
    <source>
        <dbReference type="SAM" id="MobiDB-lite"/>
    </source>
</evidence>
<accession>A0ABN1FXT5</accession>
<feature type="signal peptide" evidence="10">
    <location>
        <begin position="1"/>
        <end position="18"/>
    </location>
</feature>
<comment type="similarity">
    <text evidence="2">Belongs to the PpiC/parvulin rotamase family.</text>
</comment>
<evidence type="ECO:0000256" key="2">
    <source>
        <dbReference type="ARBA" id="ARBA00007656"/>
    </source>
</evidence>
<evidence type="ECO:0000256" key="7">
    <source>
        <dbReference type="ARBA" id="ARBA00031484"/>
    </source>
</evidence>
<dbReference type="Pfam" id="PF13145">
    <property type="entry name" value="Rotamase_2"/>
    <property type="match status" value="1"/>
</dbReference>
<dbReference type="SUPFAM" id="SSF54534">
    <property type="entry name" value="FKBP-like"/>
    <property type="match status" value="1"/>
</dbReference>
<dbReference type="SUPFAM" id="SSF109998">
    <property type="entry name" value="Triger factor/SurA peptide-binding domain-like"/>
    <property type="match status" value="1"/>
</dbReference>
<comment type="catalytic activity">
    <reaction evidence="1">
        <text>[protein]-peptidylproline (omega=180) = [protein]-peptidylproline (omega=0)</text>
        <dbReference type="Rhea" id="RHEA:16237"/>
        <dbReference type="Rhea" id="RHEA-COMP:10747"/>
        <dbReference type="Rhea" id="RHEA-COMP:10748"/>
        <dbReference type="ChEBI" id="CHEBI:83833"/>
        <dbReference type="ChEBI" id="CHEBI:83834"/>
        <dbReference type="EC" id="5.2.1.8"/>
    </reaction>
</comment>
<dbReference type="InterPro" id="IPR046357">
    <property type="entry name" value="PPIase_dom_sf"/>
</dbReference>